<dbReference type="InterPro" id="IPR041661">
    <property type="entry name" value="ZN622/Rei1/Reh1_Znf-C2H2"/>
</dbReference>
<name>A0ABR1UZH1_9PEZI</name>
<evidence type="ECO:0000259" key="2">
    <source>
        <dbReference type="Pfam" id="PF12756"/>
    </source>
</evidence>
<organism evidence="3 4">
    <name type="scientific">Apiospora saccharicola</name>
    <dbReference type="NCBI Taxonomy" id="335842"/>
    <lineage>
        <taxon>Eukaryota</taxon>
        <taxon>Fungi</taxon>
        <taxon>Dikarya</taxon>
        <taxon>Ascomycota</taxon>
        <taxon>Pezizomycotina</taxon>
        <taxon>Sordariomycetes</taxon>
        <taxon>Xylariomycetidae</taxon>
        <taxon>Amphisphaeriales</taxon>
        <taxon>Apiosporaceae</taxon>
        <taxon>Apiospora</taxon>
    </lineage>
</organism>
<comment type="caution">
    <text evidence="3">The sequence shown here is derived from an EMBL/GenBank/DDBJ whole genome shotgun (WGS) entry which is preliminary data.</text>
</comment>
<dbReference type="Pfam" id="PF12756">
    <property type="entry name" value="zf-C2H2_2"/>
    <property type="match status" value="1"/>
</dbReference>
<feature type="compositionally biased region" description="Acidic residues" evidence="1">
    <location>
        <begin position="123"/>
        <end position="135"/>
    </location>
</feature>
<dbReference type="InterPro" id="IPR040025">
    <property type="entry name" value="Znf622/Rei1/Reh1"/>
</dbReference>
<feature type="domain" description="ZN622/Rei1/Reh1 zinc finger C2H2-type" evidence="2">
    <location>
        <begin position="29"/>
        <end position="123"/>
    </location>
</feature>
<sequence length="310" mass="34765">MSICSNPNTNSTVLTDSIHAAMRPFTPGQCLFCPNSSPSFSDSVTHMQKSHGLFVPYQESLIVDLETLFKYLHLVISEYRECIQCGTTRATVQAVQQHMTGKGHCRFDVSEDSEFAEFYNFSEPEDEDEGDDEAKEESSPDESRAATTSSSHTRPILADEDSLRLPSGKVISRQTSPGQTGPSITQQFRRRTRKPVASQLEHSQAEPDAKEKGEGSDSDCPRDNDTQALSKREKRERAAVTHQLASMSAGDRNTLIHLPAAQQRSILAAQLRHQEMAQKEEKRQRTKVDRKGNKNLYAYWHTETPVYQCG</sequence>
<feature type="compositionally biased region" description="Low complexity" evidence="1">
    <location>
        <begin position="145"/>
        <end position="154"/>
    </location>
</feature>
<dbReference type="PANTHER" id="PTHR13182:SF8">
    <property type="entry name" value="CYTOPLASMIC 60S SUBUNIT BIOGENESIS FACTOR ZNF622"/>
    <property type="match status" value="1"/>
</dbReference>
<evidence type="ECO:0000313" key="3">
    <source>
        <dbReference type="EMBL" id="KAK8064072.1"/>
    </source>
</evidence>
<dbReference type="PANTHER" id="PTHR13182">
    <property type="entry name" value="ZINC FINGER PROTEIN 622"/>
    <property type="match status" value="1"/>
</dbReference>
<reference evidence="3 4" key="1">
    <citation type="submission" date="2023-01" db="EMBL/GenBank/DDBJ databases">
        <title>Analysis of 21 Apiospora genomes using comparative genomics revels a genus with tremendous synthesis potential of carbohydrate active enzymes and secondary metabolites.</title>
        <authorList>
            <person name="Sorensen T."/>
        </authorList>
    </citation>
    <scope>NUCLEOTIDE SEQUENCE [LARGE SCALE GENOMIC DNA]</scope>
    <source>
        <strain evidence="3 4">CBS 83171</strain>
    </source>
</reference>
<feature type="compositionally biased region" description="Polar residues" evidence="1">
    <location>
        <begin position="172"/>
        <end position="187"/>
    </location>
</feature>
<gene>
    <name evidence="3" type="ORF">PG996_008724</name>
</gene>
<proteinExistence type="predicted"/>
<feature type="compositionally biased region" description="Basic and acidic residues" evidence="1">
    <location>
        <begin position="203"/>
        <end position="239"/>
    </location>
</feature>
<evidence type="ECO:0000313" key="4">
    <source>
        <dbReference type="Proteomes" id="UP001446871"/>
    </source>
</evidence>
<evidence type="ECO:0000256" key="1">
    <source>
        <dbReference type="SAM" id="MobiDB-lite"/>
    </source>
</evidence>
<feature type="region of interest" description="Disordered" evidence="1">
    <location>
        <begin position="122"/>
        <end position="248"/>
    </location>
</feature>
<protein>
    <submittedName>
        <fullName evidence="3">C2H2 zinc finger transcription factor</fullName>
    </submittedName>
</protein>
<dbReference type="Proteomes" id="UP001446871">
    <property type="component" value="Unassembled WGS sequence"/>
</dbReference>
<keyword evidence="4" id="KW-1185">Reference proteome</keyword>
<dbReference type="EMBL" id="JAQQWM010000005">
    <property type="protein sequence ID" value="KAK8064072.1"/>
    <property type="molecule type" value="Genomic_DNA"/>
</dbReference>
<accession>A0ABR1UZH1</accession>